<sequence length="281" mass="29242">MNRSVPVGETFGQDNIRCRPEAYPDSGRQAGDPGAAHVMIATVLLSIGIVFLAELGDKSQLMALTFALRYRWWVVLGGIATASAAVHLLSVGVGYFLGSALPTRAIALVAALTFLAVGGWTLREHFGTADEDEPAPKSLRASTAPFFVVLSAFLLAELGDRTMFATAALATDYDWVGVWLGSTIGMVAADALAIAIGILVGKHLPERAIGIGSGLLFLYFGAMTLISTAAPDLGGLVVALLAATAPALGGAALLATRRRRRTTPAEPADQPAIPADPPTHR</sequence>
<dbReference type="PANTHER" id="PTHR12608">
    <property type="entry name" value="TRANSMEMBRANE PROTEIN HTP-1 RELATED"/>
    <property type="match status" value="1"/>
</dbReference>
<feature type="transmembrane region" description="Helical" evidence="6">
    <location>
        <begin position="143"/>
        <end position="159"/>
    </location>
</feature>
<evidence type="ECO:0000313" key="9">
    <source>
        <dbReference type="Proteomes" id="UP000006304"/>
    </source>
</evidence>
<reference evidence="8 9" key="1">
    <citation type="journal article" date="2012" name="J. Bacteriol.">
        <title>Complete genome sequence of Nocardia brasiliensis HUJEG-1.</title>
        <authorList>
            <person name="Vera-Cabrera L."/>
            <person name="Ortiz-Lopez R."/>
            <person name="Elizondo-Gonzalez R."/>
            <person name="Perez-Maya A.A."/>
            <person name="Ocampo-Candiani J."/>
        </authorList>
    </citation>
    <scope>NUCLEOTIDE SEQUENCE [LARGE SCALE GENOMIC DNA]</scope>
    <source>
        <strain evidence="9">ATCC 700358</strain>
    </source>
</reference>
<keyword evidence="3 6" id="KW-0812">Transmembrane</keyword>
<evidence type="ECO:0000256" key="5">
    <source>
        <dbReference type="ARBA" id="ARBA00023136"/>
    </source>
</evidence>
<keyword evidence="5 6" id="KW-0472">Membrane</keyword>
<evidence type="ECO:0000313" key="8">
    <source>
        <dbReference type="EMBL" id="AFT98037.1"/>
    </source>
</evidence>
<evidence type="ECO:0000256" key="6">
    <source>
        <dbReference type="RuleBase" id="RU365102"/>
    </source>
</evidence>
<organism evidence="8 9">
    <name type="scientific">Nocardia brasiliensis (strain ATCC 700358 / HUJEG-1)</name>
    <dbReference type="NCBI Taxonomy" id="1133849"/>
    <lineage>
        <taxon>Bacteria</taxon>
        <taxon>Bacillati</taxon>
        <taxon>Actinomycetota</taxon>
        <taxon>Actinomycetes</taxon>
        <taxon>Mycobacteriales</taxon>
        <taxon>Nocardiaceae</taxon>
        <taxon>Nocardia</taxon>
    </lineage>
</organism>
<dbReference type="GO" id="GO:0016020">
    <property type="term" value="C:membrane"/>
    <property type="evidence" value="ECO:0007669"/>
    <property type="project" value="UniProtKB-SubCell"/>
</dbReference>
<feature type="region of interest" description="Disordered" evidence="7">
    <location>
        <begin position="259"/>
        <end position="281"/>
    </location>
</feature>
<evidence type="ECO:0000256" key="2">
    <source>
        <dbReference type="ARBA" id="ARBA00009190"/>
    </source>
</evidence>
<evidence type="ECO:0000256" key="1">
    <source>
        <dbReference type="ARBA" id="ARBA00004141"/>
    </source>
</evidence>
<dbReference type="AlphaFoldDB" id="K0EFQ4"/>
<feature type="transmembrane region" description="Helical" evidence="6">
    <location>
        <begin position="73"/>
        <end position="97"/>
    </location>
</feature>
<evidence type="ECO:0000256" key="3">
    <source>
        <dbReference type="ARBA" id="ARBA00022692"/>
    </source>
</evidence>
<dbReference type="eggNOG" id="COG2119">
    <property type="taxonomic scope" value="Bacteria"/>
</dbReference>
<accession>K0EFQ4</accession>
<dbReference type="HOGENOM" id="CLU_040186_2_0_11"/>
<dbReference type="STRING" id="1133849.O3I_000375"/>
<feature type="transmembrane region" description="Helical" evidence="6">
    <location>
        <begin position="236"/>
        <end position="255"/>
    </location>
</feature>
<comment type="similarity">
    <text evidence="2 6">Belongs to the GDT1 family.</text>
</comment>
<feature type="transmembrane region" description="Helical" evidence="6">
    <location>
        <begin position="34"/>
        <end position="53"/>
    </location>
</feature>
<feature type="transmembrane region" description="Helical" evidence="6">
    <location>
        <begin position="179"/>
        <end position="201"/>
    </location>
</feature>
<dbReference type="Pfam" id="PF01169">
    <property type="entry name" value="GDT1"/>
    <property type="match status" value="2"/>
</dbReference>
<feature type="transmembrane region" description="Helical" evidence="6">
    <location>
        <begin position="208"/>
        <end position="230"/>
    </location>
</feature>
<dbReference type="PANTHER" id="PTHR12608:SF1">
    <property type="entry name" value="TRANSMEMBRANE PROTEIN 165"/>
    <property type="match status" value="1"/>
</dbReference>
<name>K0EFQ4_NOCB7</name>
<dbReference type="KEGG" id="nbr:O3I_000375"/>
<proteinExistence type="inferred from homology"/>
<dbReference type="GO" id="GO:0046873">
    <property type="term" value="F:metal ion transmembrane transporter activity"/>
    <property type="evidence" value="ECO:0007669"/>
    <property type="project" value="InterPro"/>
</dbReference>
<evidence type="ECO:0000256" key="7">
    <source>
        <dbReference type="SAM" id="MobiDB-lite"/>
    </source>
</evidence>
<dbReference type="InterPro" id="IPR001727">
    <property type="entry name" value="GDT1-like"/>
</dbReference>
<evidence type="ECO:0000256" key="4">
    <source>
        <dbReference type="ARBA" id="ARBA00022989"/>
    </source>
</evidence>
<gene>
    <name evidence="8" type="ORF">O3I_000375</name>
</gene>
<keyword evidence="4 6" id="KW-1133">Transmembrane helix</keyword>
<dbReference type="Proteomes" id="UP000006304">
    <property type="component" value="Chromosome"/>
</dbReference>
<feature type="compositionally biased region" description="Low complexity" evidence="7">
    <location>
        <begin position="264"/>
        <end position="273"/>
    </location>
</feature>
<protein>
    <recommendedName>
        <fullName evidence="6">GDT1 family protein</fullName>
    </recommendedName>
</protein>
<feature type="transmembrane region" description="Helical" evidence="6">
    <location>
        <begin position="103"/>
        <end position="122"/>
    </location>
</feature>
<comment type="subcellular location">
    <subcellularLocation>
        <location evidence="1 6">Membrane</location>
        <topology evidence="1 6">Multi-pass membrane protein</topology>
    </subcellularLocation>
</comment>
<dbReference type="EMBL" id="CP003876">
    <property type="protein sequence ID" value="AFT98037.1"/>
    <property type="molecule type" value="Genomic_DNA"/>
</dbReference>
<keyword evidence="9" id="KW-1185">Reference proteome</keyword>